<keyword evidence="2" id="KW-0472">Membrane</keyword>
<keyword evidence="2" id="KW-0165">Cleavage on pair of basic residues</keyword>
<proteinExistence type="inferred from homology"/>
<dbReference type="PROSITE" id="PS51034">
    <property type="entry name" value="ZP_2"/>
    <property type="match status" value="1"/>
</dbReference>
<dbReference type="GO" id="GO:0035804">
    <property type="term" value="F:structural constituent of egg coat"/>
    <property type="evidence" value="ECO:0007669"/>
    <property type="project" value="UniProtKB-UniRule"/>
</dbReference>
<reference evidence="4 5" key="1">
    <citation type="journal article" date="2019" name="Mol. Ecol. Resour.">
        <title>Chromosome-level genome assembly of Triplophysa tibetana, a fish adapted to the harsh high-altitude environment of the Tibetan Plateau.</title>
        <authorList>
            <person name="Yang X."/>
            <person name="Liu H."/>
            <person name="Ma Z."/>
            <person name="Zou Y."/>
            <person name="Zou M."/>
            <person name="Mao Y."/>
            <person name="Li X."/>
            <person name="Wang H."/>
            <person name="Chen T."/>
            <person name="Wang W."/>
            <person name="Yang R."/>
        </authorList>
    </citation>
    <scope>NUCLEOTIDE SEQUENCE [LARGE SCALE GENOMIC DNA]</scope>
    <source>
        <strain evidence="4">TTIB1903HZAU</strain>
        <tissue evidence="4">Muscle</tissue>
    </source>
</reference>
<comment type="similarity">
    <text evidence="2">Belongs to the ZP domain family. ZPC subfamily.</text>
</comment>
<comment type="caution">
    <text evidence="4">The sequence shown here is derived from an EMBL/GenBank/DDBJ whole genome shotgun (WGS) entry which is preliminary data.</text>
</comment>
<dbReference type="GO" id="GO:0032190">
    <property type="term" value="F:acrosin binding"/>
    <property type="evidence" value="ECO:0007669"/>
    <property type="project" value="TreeGrafter"/>
</dbReference>
<dbReference type="PANTHER" id="PTHR11576:SF2">
    <property type="entry name" value="ZONA PELLUCIDA SPERM-BINDING PROTEIN 3"/>
    <property type="match status" value="1"/>
</dbReference>
<feature type="domain" description="ZP" evidence="3">
    <location>
        <begin position="1"/>
        <end position="314"/>
    </location>
</feature>
<evidence type="ECO:0000256" key="2">
    <source>
        <dbReference type="RuleBase" id="RU367066"/>
    </source>
</evidence>
<dbReference type="GO" id="GO:0005886">
    <property type="term" value="C:plasma membrane"/>
    <property type="evidence" value="ECO:0007669"/>
    <property type="project" value="UniProtKB-SubCell"/>
</dbReference>
<comment type="function">
    <text evidence="2">Component of the zona pellucida, an extracellular matrix surrounding oocytes which mediates sperm binding, induction of the acrosome reaction and prevents post-fertilization polyspermy. The zona pellucida is composed of 3 to 4 glycoproteins, ZP1, ZP2, ZP3, and ZP4. ZP3 is essential for sperm binding and zona matrix formation.</text>
</comment>
<comment type="domain">
    <text evidence="2">The ZP domain is involved in the polymerization of the ZP proteins to form the zona pellucida.</text>
</comment>
<keyword evidence="2" id="KW-1003">Cell membrane</keyword>
<dbReference type="Pfam" id="PF00100">
    <property type="entry name" value="Zona_pellucida"/>
    <property type="match status" value="1"/>
</dbReference>
<dbReference type="Pfam" id="PF23344">
    <property type="entry name" value="ZP-N"/>
    <property type="match status" value="1"/>
</dbReference>
<keyword evidence="5" id="KW-1185">Reference proteome</keyword>
<dbReference type="InterPro" id="IPR055355">
    <property type="entry name" value="ZP-C"/>
</dbReference>
<evidence type="ECO:0000256" key="1">
    <source>
        <dbReference type="ARBA" id="ARBA00023157"/>
    </source>
</evidence>
<dbReference type="GO" id="GO:2000344">
    <property type="term" value="P:positive regulation of acrosome reaction"/>
    <property type="evidence" value="ECO:0007669"/>
    <property type="project" value="UniProtKB-UniRule"/>
</dbReference>
<evidence type="ECO:0000259" key="3">
    <source>
        <dbReference type="PROSITE" id="PS51034"/>
    </source>
</evidence>
<dbReference type="Gene3D" id="2.60.40.4100">
    <property type="entry name" value="Zona pellucida, ZP-C domain"/>
    <property type="match status" value="1"/>
</dbReference>
<dbReference type="EMBL" id="SOYY01000006">
    <property type="protein sequence ID" value="KAA0720388.1"/>
    <property type="molecule type" value="Genomic_DNA"/>
</dbReference>
<accession>A0A5A9PF14</accession>
<evidence type="ECO:0000313" key="4">
    <source>
        <dbReference type="EMBL" id="KAA0720388.1"/>
    </source>
</evidence>
<protein>
    <recommendedName>
        <fullName evidence="2">Zona pellucida sperm-binding protein 3</fullName>
    </recommendedName>
</protein>
<dbReference type="InterPro" id="IPR001507">
    <property type="entry name" value="ZP_dom"/>
</dbReference>
<comment type="PTM">
    <text evidence="2">Proteolytically cleaved before the transmembrane segment to yield the secreted ectodomain incorporated in the zona pellucida.</text>
</comment>
<dbReference type="GO" id="GO:0035805">
    <property type="term" value="C:egg coat"/>
    <property type="evidence" value="ECO:0007669"/>
    <property type="project" value="UniProtKB-SubCell"/>
</dbReference>
<keyword evidence="2" id="KW-0732">Signal</keyword>
<dbReference type="AlphaFoldDB" id="A0A5A9PF14"/>
<dbReference type="PANTHER" id="PTHR11576">
    <property type="entry name" value="ZONA PELLUCIDA SPERM-BINDING PROTEIN 3"/>
    <property type="match status" value="1"/>
</dbReference>
<name>A0A5A9PF14_9TELE</name>
<feature type="chain" id="PRO_5025707928" description="Zona pellucida sperm-binding protein 3" evidence="2">
    <location>
        <begin position="23"/>
        <end position="353"/>
    </location>
</feature>
<feature type="signal peptide" evidence="2">
    <location>
        <begin position="1"/>
        <end position="22"/>
    </location>
</feature>
<dbReference type="InterPro" id="IPR042235">
    <property type="entry name" value="ZP-C_dom"/>
</dbReference>
<evidence type="ECO:0000313" key="5">
    <source>
        <dbReference type="Proteomes" id="UP000324632"/>
    </source>
</evidence>
<organism evidence="4 5">
    <name type="scientific">Triplophysa tibetana</name>
    <dbReference type="NCBI Taxonomy" id="1572043"/>
    <lineage>
        <taxon>Eukaryota</taxon>
        <taxon>Metazoa</taxon>
        <taxon>Chordata</taxon>
        <taxon>Craniata</taxon>
        <taxon>Vertebrata</taxon>
        <taxon>Euteleostomi</taxon>
        <taxon>Actinopterygii</taxon>
        <taxon>Neopterygii</taxon>
        <taxon>Teleostei</taxon>
        <taxon>Ostariophysi</taxon>
        <taxon>Cypriniformes</taxon>
        <taxon>Nemacheilidae</taxon>
        <taxon>Triplophysa</taxon>
    </lineage>
</organism>
<keyword evidence="2" id="KW-0964">Secreted</keyword>
<sequence length="353" mass="38259">MMGLWQAGFGLMLVLAFGLSDAQWRGRSAQTQKPSILRPWSQMQVPQQSETRMPQSSQTNIPLLVPQRIPSQFSMQTPGVVGGKPGQDPLGVQSKQLLQGPMEKLTWTFPSPPEEPLQPEIPFELQNPLSPNSVGAQCGENSVYVEVMEDFFGTGQLLMASGFALGGCGPTGQDNNARVLIFESELHGCGSMLTMSGSFERPSNQYFLGDIVNIEASVKTYNHVPLRVFVDRCVATVSPDVNSAPRYSFIENNGCLVDAKFTGSSSRYLPRTQLISCSFSLRLSGLHHLHLKAVPVATPTDSEQKACSFSPNGWVSVDESDQGVAAVTPPVAAVMQAIRFLEIYGGSKHLLGP</sequence>
<comment type="subcellular location">
    <subcellularLocation>
        <location evidence="2">Zona pellucida</location>
    </subcellularLocation>
    <subcellularLocation>
        <location evidence="2">Cell membrane</location>
        <topology evidence="2">Single-pass type I membrane protein</topology>
    </subcellularLocation>
</comment>
<keyword evidence="2" id="KW-0272">Extracellular matrix</keyword>
<dbReference type="FunFam" id="2.60.40.4100:FF:000002">
    <property type="entry name" value="Zona pellucida sperm-binding protein 3"/>
    <property type="match status" value="1"/>
</dbReference>
<dbReference type="GO" id="GO:0007339">
    <property type="term" value="P:binding of sperm to zona pellucida"/>
    <property type="evidence" value="ECO:0007669"/>
    <property type="project" value="UniProtKB-UniRule"/>
</dbReference>
<dbReference type="InterPro" id="IPR055356">
    <property type="entry name" value="ZP-N"/>
</dbReference>
<dbReference type="SMART" id="SM00241">
    <property type="entry name" value="ZP"/>
    <property type="match status" value="1"/>
</dbReference>
<keyword evidence="1 2" id="KW-1015">Disulfide bond</keyword>
<dbReference type="GO" id="GO:0035803">
    <property type="term" value="P:egg coat formation"/>
    <property type="evidence" value="ECO:0007669"/>
    <property type="project" value="UniProtKB-UniRule"/>
</dbReference>
<gene>
    <name evidence="4" type="ORF">E1301_Tti012422</name>
</gene>
<dbReference type="Proteomes" id="UP000324632">
    <property type="component" value="Chromosome 6"/>
</dbReference>